<dbReference type="PANTHER" id="PTHR30329">
    <property type="entry name" value="STATOR ELEMENT OF FLAGELLAR MOTOR COMPLEX"/>
    <property type="match status" value="1"/>
</dbReference>
<feature type="signal peptide" evidence="6">
    <location>
        <begin position="1"/>
        <end position="23"/>
    </location>
</feature>
<dbReference type="Pfam" id="PF00691">
    <property type="entry name" value="OmpA"/>
    <property type="match status" value="1"/>
</dbReference>
<dbReference type="SUPFAM" id="SSF103088">
    <property type="entry name" value="OmpA-like"/>
    <property type="match status" value="1"/>
</dbReference>
<protein>
    <submittedName>
        <fullName evidence="8">DUF5723 family protein</fullName>
    </submittedName>
</protein>
<dbReference type="InterPro" id="IPR036737">
    <property type="entry name" value="OmpA-like_sf"/>
</dbReference>
<dbReference type="Gene3D" id="4.10.1080.10">
    <property type="entry name" value="TSP type-3 repeat"/>
    <property type="match status" value="1"/>
</dbReference>
<evidence type="ECO:0000256" key="1">
    <source>
        <dbReference type="ARBA" id="ARBA00004442"/>
    </source>
</evidence>
<dbReference type="EMBL" id="BAABGZ010000028">
    <property type="protein sequence ID" value="GAA4358915.1"/>
    <property type="molecule type" value="Genomic_DNA"/>
</dbReference>
<evidence type="ECO:0000256" key="6">
    <source>
        <dbReference type="SAM" id="SignalP"/>
    </source>
</evidence>
<evidence type="ECO:0000259" key="7">
    <source>
        <dbReference type="PROSITE" id="PS51123"/>
    </source>
</evidence>
<name>A0ABP8IHP1_9BACT</name>
<reference evidence="9" key="1">
    <citation type="journal article" date="2019" name="Int. J. Syst. Evol. Microbiol.">
        <title>The Global Catalogue of Microorganisms (GCM) 10K type strain sequencing project: providing services to taxonomists for standard genome sequencing and annotation.</title>
        <authorList>
            <consortium name="The Broad Institute Genomics Platform"/>
            <consortium name="The Broad Institute Genome Sequencing Center for Infectious Disease"/>
            <person name="Wu L."/>
            <person name="Ma J."/>
        </authorList>
    </citation>
    <scope>NUCLEOTIDE SEQUENCE [LARGE SCALE GENOMIC DNA]</scope>
    <source>
        <strain evidence="9">JCM 17923</strain>
    </source>
</reference>
<dbReference type="PRINTS" id="PR01021">
    <property type="entry name" value="OMPADOMAIN"/>
</dbReference>
<evidence type="ECO:0000256" key="3">
    <source>
        <dbReference type="ARBA" id="ARBA00023136"/>
    </source>
</evidence>
<dbReference type="Proteomes" id="UP001501153">
    <property type="component" value="Unassembled WGS sequence"/>
</dbReference>
<dbReference type="InterPro" id="IPR043781">
    <property type="entry name" value="DUF5723"/>
</dbReference>
<dbReference type="Pfam" id="PF02412">
    <property type="entry name" value="TSP_3"/>
    <property type="match status" value="1"/>
</dbReference>
<proteinExistence type="predicted"/>
<keyword evidence="3 5" id="KW-0472">Membrane</keyword>
<dbReference type="Gene3D" id="3.30.1330.60">
    <property type="entry name" value="OmpA-like domain"/>
    <property type="match status" value="1"/>
</dbReference>
<comment type="caution">
    <text evidence="8">The sequence shown here is derived from an EMBL/GenBank/DDBJ whole genome shotgun (WGS) entry which is preliminary data.</text>
</comment>
<evidence type="ECO:0000256" key="2">
    <source>
        <dbReference type="ARBA" id="ARBA00022729"/>
    </source>
</evidence>
<dbReference type="RefSeq" id="WP_345236394.1">
    <property type="nucleotide sequence ID" value="NZ_BAABGZ010000028.1"/>
</dbReference>
<dbReference type="InterPro" id="IPR006665">
    <property type="entry name" value="OmpA-like"/>
</dbReference>
<dbReference type="InterPro" id="IPR050330">
    <property type="entry name" value="Bact_OuterMem_StrucFunc"/>
</dbReference>
<evidence type="ECO:0000256" key="4">
    <source>
        <dbReference type="ARBA" id="ARBA00023237"/>
    </source>
</evidence>
<evidence type="ECO:0000313" key="8">
    <source>
        <dbReference type="EMBL" id="GAA4358915.1"/>
    </source>
</evidence>
<evidence type="ECO:0000313" key="9">
    <source>
        <dbReference type="Proteomes" id="UP001501153"/>
    </source>
</evidence>
<gene>
    <name evidence="8" type="ORF">GCM10023185_25010</name>
</gene>
<evidence type="ECO:0000256" key="5">
    <source>
        <dbReference type="PROSITE-ProRule" id="PRU00473"/>
    </source>
</evidence>
<dbReference type="PROSITE" id="PS51123">
    <property type="entry name" value="OMPA_2"/>
    <property type="match status" value="1"/>
</dbReference>
<dbReference type="Pfam" id="PF18990">
    <property type="entry name" value="DUF5723"/>
    <property type="match status" value="1"/>
</dbReference>
<comment type="subcellular location">
    <subcellularLocation>
        <location evidence="1">Cell outer membrane</location>
    </subcellularLocation>
</comment>
<sequence>MAKPLRFLVLALVPLLTAPLRPAAAQGWTGLAHSNYAGTHNLYINPASIADSRQKFYVSFAAADLNVYNTYLQLDMPYTPWQVWRDNVGNQYRDGNGKVVFKVDYLREQLGYGPKFGSVSAELRLPSVMLSLSPRHSIAFSNRVRSFVQVSNVSENLARLSRHGLPEAERLGLANQLLADNSFNIGVNNYHEFALSYARTFSPNTTHFFKGGLTLKYLVGLGGGYVLNEGINYQVYKGDSIQLQNRNVSYGYTDYNYYTRPDFRVGDFYGRQRLGQGLGADLGLTYEWRPEAARYQYRMDNASWTDNTRNKYKLRLGLAFSDLGAVTYANAAYVRRAQLANTRTIQWGQLDTLKYSSLGTSVDQTLARVVGLQGQATRFTSYLPTALRFSADYAVRKHLYAGLLWTQNLLPATTIGSRAISSLALTPRVEFSQAELSLPLLLTNNYRSLQVGAMLRLGPVFVGSDNLGGVFGVTTTTGYDLYAGLGFALDKKKHKDRDGDQVSDKLDRCPTVKGVWEFKGCPDRDGDHVQDTEDECPDTPGLLAFKGCPDRDGDLVPDKIDDCPDLPGVPALRGCPDRDGDGVKDADDKCPDLPGPAEHAGCPDTDQDGLYDNLDQCPTVAGPTENQGCPFPDTDGDTVLDKDDACPAVAGPVENKGCPYEDADGDTVLDKDDACPSIAGPVENKGCPFSDADGDTVLDKDDECPHTPGPVANKGCPVIAAAEQKVLNTAFANLQFAFNKDIILAASYPSLNELAQLLQARPEFRLRLRGYTDNVGTPQYNLTLSRKRAEAVKRYLVGKGVPAEHIRSEYFGRKNPVATNKTAAGRARNRRVEMKVLFD</sequence>
<accession>A0ABP8IHP1</accession>
<dbReference type="CDD" id="cd07185">
    <property type="entry name" value="OmpA_C-like"/>
    <property type="match status" value="1"/>
</dbReference>
<dbReference type="PANTHER" id="PTHR30329:SF21">
    <property type="entry name" value="LIPOPROTEIN YIAD-RELATED"/>
    <property type="match status" value="1"/>
</dbReference>
<dbReference type="InterPro" id="IPR006664">
    <property type="entry name" value="OMP_bac"/>
</dbReference>
<keyword evidence="2 6" id="KW-0732">Signal</keyword>
<dbReference type="InterPro" id="IPR003367">
    <property type="entry name" value="Thrombospondin_3-like_rpt"/>
</dbReference>
<keyword evidence="9" id="KW-1185">Reference proteome</keyword>
<organism evidence="8 9">
    <name type="scientific">Hymenobacter saemangeumensis</name>
    <dbReference type="NCBI Taxonomy" id="1084522"/>
    <lineage>
        <taxon>Bacteria</taxon>
        <taxon>Pseudomonadati</taxon>
        <taxon>Bacteroidota</taxon>
        <taxon>Cytophagia</taxon>
        <taxon>Cytophagales</taxon>
        <taxon>Hymenobacteraceae</taxon>
        <taxon>Hymenobacter</taxon>
    </lineage>
</organism>
<dbReference type="InterPro" id="IPR028974">
    <property type="entry name" value="TSP_type-3_rpt"/>
</dbReference>
<feature type="domain" description="OmpA-like" evidence="7">
    <location>
        <begin position="723"/>
        <end position="839"/>
    </location>
</feature>
<keyword evidence="4" id="KW-0998">Cell outer membrane</keyword>
<feature type="chain" id="PRO_5046572223" evidence="6">
    <location>
        <begin position="24"/>
        <end position="839"/>
    </location>
</feature>